<evidence type="ECO:0000313" key="1">
    <source>
        <dbReference type="EMBL" id="GBE89041.1"/>
    </source>
</evidence>
<dbReference type="STRING" id="139825.A0A401H3R3"/>
<dbReference type="OrthoDB" id="2801792at2759"/>
<evidence type="ECO:0000313" key="2">
    <source>
        <dbReference type="Proteomes" id="UP000287166"/>
    </source>
</evidence>
<dbReference type="Proteomes" id="UP000287166">
    <property type="component" value="Unassembled WGS sequence"/>
</dbReference>
<dbReference type="InParanoid" id="A0A401H3R3"/>
<reference evidence="1 2" key="1">
    <citation type="journal article" date="2018" name="Sci. Rep.">
        <title>Genome sequence of the cauliflower mushroom Sparassis crispa (Hanabiratake) and its association with beneficial usage.</title>
        <authorList>
            <person name="Kiyama R."/>
            <person name="Furutani Y."/>
            <person name="Kawaguchi K."/>
            <person name="Nakanishi T."/>
        </authorList>
    </citation>
    <scope>NUCLEOTIDE SEQUENCE [LARGE SCALE GENOMIC DNA]</scope>
</reference>
<keyword evidence="2" id="KW-1185">Reference proteome</keyword>
<dbReference type="EMBL" id="BFAD01000015">
    <property type="protein sequence ID" value="GBE89041.1"/>
    <property type="molecule type" value="Genomic_DNA"/>
</dbReference>
<protein>
    <submittedName>
        <fullName evidence="1">Uncharacterized protein</fullName>
    </submittedName>
</protein>
<comment type="caution">
    <text evidence="1">The sequence shown here is derived from an EMBL/GenBank/DDBJ whole genome shotgun (WGS) entry which is preliminary data.</text>
</comment>
<sequence>MDNNDPLVNDPSFDWTFSGIPSTPAYETFQPPIHSLPFNLDTMTFPRSYNGPSESDLNSFAVSTSDHDTFHVGGRYLLQSNYPLSPRYPRAGQDMNMNALSATAGTGAPRPHAVDYQYQADMLPVNQTVPSVYLHGRSPYPPVHGRHRAQPYTLERPQPTVFASDVACLLPMRTRCFWGGECVVLMDDITRGGIERHVKDIHFCGVLDRQALILCEWCTDSGRCGHRMAQANLGIHIAAIHLRSTAVVCDGCGKKYSRKDVCQKHKKERCKGVATPL</sequence>
<organism evidence="1 2">
    <name type="scientific">Sparassis crispa</name>
    <dbReference type="NCBI Taxonomy" id="139825"/>
    <lineage>
        <taxon>Eukaryota</taxon>
        <taxon>Fungi</taxon>
        <taxon>Dikarya</taxon>
        <taxon>Basidiomycota</taxon>
        <taxon>Agaricomycotina</taxon>
        <taxon>Agaricomycetes</taxon>
        <taxon>Polyporales</taxon>
        <taxon>Sparassidaceae</taxon>
        <taxon>Sparassis</taxon>
    </lineage>
</organism>
<dbReference type="GeneID" id="38785958"/>
<proteinExistence type="predicted"/>
<dbReference type="RefSeq" id="XP_027619954.1">
    <property type="nucleotide sequence ID" value="XM_027764153.1"/>
</dbReference>
<gene>
    <name evidence="1" type="ORF">SCP_1500430</name>
</gene>
<accession>A0A401H3R3</accession>
<name>A0A401H3R3_9APHY</name>
<dbReference type="AlphaFoldDB" id="A0A401H3R3"/>